<evidence type="ECO:0000256" key="1">
    <source>
        <dbReference type="SAM" id="MobiDB-lite"/>
    </source>
</evidence>
<accession>A0ABD0LZ43</accession>
<proteinExistence type="predicted"/>
<keyword evidence="3" id="KW-1185">Reference proteome</keyword>
<feature type="region of interest" description="Disordered" evidence="1">
    <location>
        <begin position="75"/>
        <end position="98"/>
    </location>
</feature>
<sequence>MQLALKRVARANRVCQVTAQRKPDADPQFVPFKFRFSESKEKHEWTPKSGQCSAVVRSCLCGENHHDGCRTLKTSVDSSTNKPHNLNVLSGLGVSERN</sequence>
<dbReference type="Proteomes" id="UP001519460">
    <property type="component" value="Unassembled WGS sequence"/>
</dbReference>
<reference evidence="2 3" key="1">
    <citation type="journal article" date="2023" name="Sci. Data">
        <title>Genome assembly of the Korean intertidal mud-creeper Batillaria attramentaria.</title>
        <authorList>
            <person name="Patra A.K."/>
            <person name="Ho P.T."/>
            <person name="Jun S."/>
            <person name="Lee S.J."/>
            <person name="Kim Y."/>
            <person name="Won Y.J."/>
        </authorList>
    </citation>
    <scope>NUCLEOTIDE SEQUENCE [LARGE SCALE GENOMIC DNA]</scope>
    <source>
        <strain evidence="2">Wonlab-2016</strain>
    </source>
</reference>
<protein>
    <submittedName>
        <fullName evidence="2">Uncharacterized protein</fullName>
    </submittedName>
</protein>
<comment type="caution">
    <text evidence="2">The sequence shown here is derived from an EMBL/GenBank/DDBJ whole genome shotgun (WGS) entry which is preliminary data.</text>
</comment>
<name>A0ABD0LZ43_9CAEN</name>
<evidence type="ECO:0000313" key="3">
    <source>
        <dbReference type="Proteomes" id="UP001519460"/>
    </source>
</evidence>
<dbReference type="AlphaFoldDB" id="A0ABD0LZ43"/>
<dbReference type="EMBL" id="JACVVK020000014">
    <property type="protein sequence ID" value="KAK7504719.1"/>
    <property type="molecule type" value="Genomic_DNA"/>
</dbReference>
<gene>
    <name evidence="2" type="ORF">BaRGS_00004205</name>
</gene>
<feature type="compositionally biased region" description="Polar residues" evidence="1">
    <location>
        <begin position="75"/>
        <end position="88"/>
    </location>
</feature>
<evidence type="ECO:0000313" key="2">
    <source>
        <dbReference type="EMBL" id="KAK7504719.1"/>
    </source>
</evidence>
<organism evidence="2 3">
    <name type="scientific">Batillaria attramentaria</name>
    <dbReference type="NCBI Taxonomy" id="370345"/>
    <lineage>
        <taxon>Eukaryota</taxon>
        <taxon>Metazoa</taxon>
        <taxon>Spiralia</taxon>
        <taxon>Lophotrochozoa</taxon>
        <taxon>Mollusca</taxon>
        <taxon>Gastropoda</taxon>
        <taxon>Caenogastropoda</taxon>
        <taxon>Sorbeoconcha</taxon>
        <taxon>Cerithioidea</taxon>
        <taxon>Batillariidae</taxon>
        <taxon>Batillaria</taxon>
    </lineage>
</organism>